<reference evidence="16 17" key="1">
    <citation type="submission" date="2018-06" db="EMBL/GenBank/DDBJ databases">
        <title>Population genomics shows no distinction between pathogenic Candida krusei and environmental Pichia kudriavzevii: One species, four names.</title>
        <authorList>
            <person name="Douglass A.P."/>
            <person name="Offei B."/>
            <person name="Braun-Galleani S."/>
            <person name="Coughlan A.Y."/>
            <person name="Martos A."/>
            <person name="Ortiz-Merino R.A."/>
            <person name="Byrne K.P."/>
            <person name="Wolfe K.H."/>
        </authorList>
    </citation>
    <scope>NUCLEOTIDE SEQUENCE [LARGE SCALE GENOMIC DNA]</scope>
    <source>
        <strain evidence="16 17">CBS573</strain>
    </source>
</reference>
<dbReference type="GeneID" id="40384338"/>
<feature type="region of interest" description="Disordered" evidence="14">
    <location>
        <begin position="5"/>
        <end position="24"/>
    </location>
</feature>
<dbReference type="PROSITE" id="PS00183">
    <property type="entry name" value="UBC_1"/>
    <property type="match status" value="1"/>
</dbReference>
<dbReference type="STRING" id="4909.A0A2U9R5E9"/>
<dbReference type="FunFam" id="3.10.110.10:FF:000005">
    <property type="entry name" value="NEDD8-conjugating enzyme Ubc12"/>
    <property type="match status" value="1"/>
</dbReference>
<feature type="active site" description="Glycyl thioester intermediate" evidence="12">
    <location>
        <position position="109"/>
    </location>
</feature>
<dbReference type="InterPro" id="IPR016135">
    <property type="entry name" value="UBQ-conjugating_enzyme/RWD"/>
</dbReference>
<comment type="catalytic activity">
    <reaction evidence="6">
        <text>[E1 NEDD8-activating enzyme]-S-[NEDD8 protein]-yl-L-cysteine + [E2 NEDD8-conjugating enzyme]-L-cysteine = [E1 NEDD8-activating enzyme]-L-cysteine + [E2 NEDD8-conjugating enzyme]-S-[NEDD8-protein]-yl-L-cysteine.</text>
        <dbReference type="EC" id="2.3.2.34"/>
    </reaction>
</comment>
<dbReference type="PANTHER" id="PTHR24067">
    <property type="entry name" value="UBIQUITIN-CONJUGATING ENZYME E2"/>
    <property type="match status" value="1"/>
</dbReference>
<dbReference type="AlphaFoldDB" id="A0A2U9R5E9"/>
<dbReference type="InterPro" id="IPR023313">
    <property type="entry name" value="UBQ-conjugating_AS"/>
</dbReference>
<dbReference type="EMBL" id="CP028775">
    <property type="protein sequence ID" value="AWU76543.1"/>
    <property type="molecule type" value="Genomic_DNA"/>
</dbReference>
<dbReference type="CDD" id="cd23794">
    <property type="entry name" value="UBCc_UBE2F_UBE2M"/>
    <property type="match status" value="1"/>
</dbReference>
<evidence type="ECO:0000256" key="7">
    <source>
        <dbReference type="ARBA" id="ARBA00044047"/>
    </source>
</evidence>
<dbReference type="Pfam" id="PF00179">
    <property type="entry name" value="UQ_con"/>
    <property type="match status" value="1"/>
</dbReference>
<evidence type="ECO:0000256" key="14">
    <source>
        <dbReference type="SAM" id="MobiDB-lite"/>
    </source>
</evidence>
<evidence type="ECO:0000256" key="1">
    <source>
        <dbReference type="ARBA" id="ARBA00005032"/>
    </source>
</evidence>
<evidence type="ECO:0000256" key="3">
    <source>
        <dbReference type="ARBA" id="ARBA00022741"/>
    </source>
</evidence>
<keyword evidence="2" id="KW-0808">Transferase</keyword>
<name>A0A2U9R5E9_PICKU</name>
<dbReference type="InterPro" id="IPR000608">
    <property type="entry name" value="UBC"/>
</dbReference>
<dbReference type="GO" id="GO:0005524">
    <property type="term" value="F:ATP binding"/>
    <property type="evidence" value="ECO:0007669"/>
    <property type="project" value="UniProtKB-UniRule"/>
</dbReference>
<evidence type="ECO:0000256" key="2">
    <source>
        <dbReference type="ARBA" id="ARBA00022679"/>
    </source>
</evidence>
<sequence length="190" mass="21844">MIRLRKIQQAKAEAARNGTSPPTVNRSVAFMRAKKDIQEYEDIPSVEIQYDRDDPMHIKLQVIPDKGYYANGKFNFECTIPNDYPNSAPEFRCLQKIYHPNIDLEGHVCLNILRNDWKPTLTLQLVFAGILHLFLEPNPNDPLNKDAANDLAKFPESFGRHVKQAMMGGYVGEELFEPVVASMRNSQRYY</sequence>
<proteinExistence type="inferred from homology"/>
<evidence type="ECO:0000313" key="17">
    <source>
        <dbReference type="Proteomes" id="UP000249293"/>
    </source>
</evidence>
<dbReference type="InterPro" id="IPR050113">
    <property type="entry name" value="Ub_conjugating_enzyme"/>
</dbReference>
<evidence type="ECO:0000313" key="16">
    <source>
        <dbReference type="EMBL" id="AWU76543.1"/>
    </source>
</evidence>
<dbReference type="Proteomes" id="UP000249293">
    <property type="component" value="Chromosome 3"/>
</dbReference>
<evidence type="ECO:0000256" key="10">
    <source>
        <dbReference type="ARBA" id="ARBA00044279"/>
    </source>
</evidence>
<protein>
    <recommendedName>
        <fullName evidence="9">NEDD8-conjugating enzyme UBC12</fullName>
        <ecNumber evidence="7">2.3.2.34</ecNumber>
    </recommendedName>
    <alternativeName>
        <fullName evidence="8">NEDD8-conjugating enzyme Ubc12</fullName>
    </alternativeName>
    <alternativeName>
        <fullName evidence="10">RUB1-conjugating enzyme</fullName>
    </alternativeName>
    <alternativeName>
        <fullName evidence="11">Ubiquitin carrier protein 12</fullName>
    </alternativeName>
</protein>
<evidence type="ECO:0000256" key="11">
    <source>
        <dbReference type="ARBA" id="ARBA00044315"/>
    </source>
</evidence>
<dbReference type="GO" id="GO:0061654">
    <property type="term" value="F:NEDD8 conjugating enzyme activity"/>
    <property type="evidence" value="ECO:0007669"/>
    <property type="project" value="UniProtKB-EC"/>
</dbReference>
<evidence type="ECO:0000256" key="5">
    <source>
        <dbReference type="ARBA" id="ARBA00022840"/>
    </source>
</evidence>
<dbReference type="SMART" id="SM00212">
    <property type="entry name" value="UBCc"/>
    <property type="match status" value="1"/>
</dbReference>
<dbReference type="PROSITE" id="PS50127">
    <property type="entry name" value="UBC_2"/>
    <property type="match status" value="1"/>
</dbReference>
<evidence type="ECO:0000256" key="8">
    <source>
        <dbReference type="ARBA" id="ARBA00044084"/>
    </source>
</evidence>
<dbReference type="EC" id="2.3.2.34" evidence="7"/>
<dbReference type="SUPFAM" id="SSF54495">
    <property type="entry name" value="UBC-like"/>
    <property type="match status" value="1"/>
</dbReference>
<organism evidence="16 17">
    <name type="scientific">Pichia kudriavzevii</name>
    <name type="common">Yeast</name>
    <name type="synonym">Issatchenkia orientalis</name>
    <dbReference type="NCBI Taxonomy" id="4909"/>
    <lineage>
        <taxon>Eukaryota</taxon>
        <taxon>Fungi</taxon>
        <taxon>Dikarya</taxon>
        <taxon>Ascomycota</taxon>
        <taxon>Saccharomycotina</taxon>
        <taxon>Pichiomycetes</taxon>
        <taxon>Pichiales</taxon>
        <taxon>Pichiaceae</taxon>
        <taxon>Pichia</taxon>
    </lineage>
</organism>
<feature type="domain" description="UBC core" evidence="15">
    <location>
        <begin position="25"/>
        <end position="171"/>
    </location>
</feature>
<comment type="similarity">
    <text evidence="13">Belongs to the ubiquitin-conjugating enzyme family.</text>
</comment>
<evidence type="ECO:0000256" key="6">
    <source>
        <dbReference type="ARBA" id="ARBA00043698"/>
    </source>
</evidence>
<gene>
    <name evidence="16" type="ORF">C5L36_0C04750</name>
</gene>
<evidence type="ECO:0000256" key="9">
    <source>
        <dbReference type="ARBA" id="ARBA00044092"/>
    </source>
</evidence>
<evidence type="ECO:0000259" key="15">
    <source>
        <dbReference type="PROSITE" id="PS50127"/>
    </source>
</evidence>
<evidence type="ECO:0000256" key="13">
    <source>
        <dbReference type="RuleBase" id="RU362109"/>
    </source>
</evidence>
<dbReference type="RefSeq" id="XP_029322020.1">
    <property type="nucleotide sequence ID" value="XM_029466160.1"/>
</dbReference>
<comment type="pathway">
    <text evidence="1">Protein modification; protein neddylation.</text>
</comment>
<keyword evidence="5 13" id="KW-0067">ATP-binding</keyword>
<keyword evidence="3 13" id="KW-0547">Nucleotide-binding</keyword>
<evidence type="ECO:0000256" key="12">
    <source>
        <dbReference type="PROSITE-ProRule" id="PRU10133"/>
    </source>
</evidence>
<dbReference type="OrthoDB" id="10249039at2759"/>
<keyword evidence="17" id="KW-1185">Reference proteome</keyword>
<evidence type="ECO:0000256" key="4">
    <source>
        <dbReference type="ARBA" id="ARBA00022786"/>
    </source>
</evidence>
<keyword evidence="4 13" id="KW-0833">Ubl conjugation pathway</keyword>
<dbReference type="KEGG" id="pkz:C5L36_0C04750"/>
<dbReference type="Gene3D" id="3.10.110.10">
    <property type="entry name" value="Ubiquitin Conjugating Enzyme"/>
    <property type="match status" value="1"/>
</dbReference>
<dbReference type="VEuPathDB" id="FungiDB:C5L36_0C04750"/>
<accession>A0A2U9R5E9</accession>